<dbReference type="GO" id="GO:0016787">
    <property type="term" value="F:hydrolase activity"/>
    <property type="evidence" value="ECO:0007669"/>
    <property type="project" value="UniProtKB-KW"/>
</dbReference>
<keyword evidence="1" id="KW-0547">Nucleotide-binding</keyword>
<dbReference type="InterPro" id="IPR027417">
    <property type="entry name" value="P-loop_NTPase"/>
</dbReference>
<name>H0HX46_9HYPH</name>
<dbReference type="PATRIC" id="fig|1107882.3.peg.4628"/>
<dbReference type="GO" id="GO:0005524">
    <property type="term" value="F:ATP binding"/>
    <property type="evidence" value="ECO:0007669"/>
    <property type="project" value="UniProtKB-KW"/>
</dbReference>
<dbReference type="OrthoDB" id="5461146at2"/>
<dbReference type="RefSeq" id="WP_008838353.1">
    <property type="nucleotide sequence ID" value="NZ_AHAM01000204.1"/>
</dbReference>
<evidence type="ECO:0000259" key="6">
    <source>
        <dbReference type="Pfam" id="PF13361"/>
    </source>
</evidence>
<evidence type="ECO:0000313" key="7">
    <source>
        <dbReference type="EMBL" id="EHK54643.1"/>
    </source>
</evidence>
<accession>H0HX46</accession>
<sequence length="73" mass="7966">MISNTDPARDLDIPLAHFAGRTEGSERVNLSTLRSAKGREFDAVIMYGVNASDMPSTRAKGSPGSLREARRLF</sequence>
<protein>
    <submittedName>
        <fullName evidence="7">UvrD/REP helicase</fullName>
    </submittedName>
</protein>
<keyword evidence="4" id="KW-0067">ATP-binding</keyword>
<keyword evidence="8" id="KW-1185">Reference proteome</keyword>
<dbReference type="SUPFAM" id="SSF52540">
    <property type="entry name" value="P-loop containing nucleoside triphosphate hydrolases"/>
    <property type="match status" value="1"/>
</dbReference>
<dbReference type="EMBL" id="AHAM01000204">
    <property type="protein sequence ID" value="EHK54643.1"/>
    <property type="molecule type" value="Genomic_DNA"/>
</dbReference>
<proteinExistence type="predicted"/>
<evidence type="ECO:0000256" key="3">
    <source>
        <dbReference type="ARBA" id="ARBA00022806"/>
    </source>
</evidence>
<evidence type="ECO:0000256" key="5">
    <source>
        <dbReference type="SAM" id="MobiDB-lite"/>
    </source>
</evidence>
<evidence type="ECO:0000313" key="8">
    <source>
        <dbReference type="Proteomes" id="UP000003250"/>
    </source>
</evidence>
<keyword evidence="2" id="KW-0378">Hydrolase</keyword>
<organism evidence="7 8">
    <name type="scientific">Mesorhizobium alhagi CCNWXJ12-2</name>
    <dbReference type="NCBI Taxonomy" id="1107882"/>
    <lineage>
        <taxon>Bacteria</taxon>
        <taxon>Pseudomonadati</taxon>
        <taxon>Pseudomonadota</taxon>
        <taxon>Alphaproteobacteria</taxon>
        <taxon>Hyphomicrobiales</taxon>
        <taxon>Phyllobacteriaceae</taxon>
        <taxon>Allomesorhizobium</taxon>
    </lineage>
</organism>
<dbReference type="Gene3D" id="3.40.50.300">
    <property type="entry name" value="P-loop containing nucleotide triphosphate hydrolases"/>
    <property type="match status" value="1"/>
</dbReference>
<dbReference type="GO" id="GO:0004386">
    <property type="term" value="F:helicase activity"/>
    <property type="evidence" value="ECO:0007669"/>
    <property type="project" value="UniProtKB-KW"/>
</dbReference>
<dbReference type="Proteomes" id="UP000003250">
    <property type="component" value="Unassembled WGS sequence"/>
</dbReference>
<evidence type="ECO:0000256" key="2">
    <source>
        <dbReference type="ARBA" id="ARBA00022801"/>
    </source>
</evidence>
<dbReference type="AlphaFoldDB" id="H0HX46"/>
<evidence type="ECO:0000256" key="1">
    <source>
        <dbReference type="ARBA" id="ARBA00022741"/>
    </source>
</evidence>
<feature type="domain" description="UvrD-like helicase C-terminal" evidence="6">
    <location>
        <begin position="25"/>
        <end position="73"/>
    </location>
</feature>
<dbReference type="InterPro" id="IPR014017">
    <property type="entry name" value="DNA_helicase_UvrD-like_C"/>
</dbReference>
<feature type="region of interest" description="Disordered" evidence="5">
    <location>
        <begin position="53"/>
        <end position="73"/>
    </location>
</feature>
<keyword evidence="3 7" id="KW-0347">Helicase</keyword>
<reference evidence="7 8" key="1">
    <citation type="journal article" date="2012" name="J. Bacteriol.">
        <title>Draft Genome Sequence of Mesorhizobium alhagi CCNWXJ12-2T, a Novel Salt-Resistant Species Isolated from the Desert of Northwestern China.</title>
        <authorList>
            <person name="Zhou M."/>
            <person name="Chen W."/>
            <person name="Chen H."/>
            <person name="Wei G."/>
        </authorList>
    </citation>
    <scope>NUCLEOTIDE SEQUENCE [LARGE SCALE GENOMIC DNA]</scope>
    <source>
        <strain evidence="7 8">CCNWXJ12-2</strain>
    </source>
</reference>
<evidence type="ECO:0000256" key="4">
    <source>
        <dbReference type="ARBA" id="ARBA00022840"/>
    </source>
</evidence>
<dbReference type="Pfam" id="PF13361">
    <property type="entry name" value="UvrD_C"/>
    <property type="match status" value="1"/>
</dbReference>
<gene>
    <name evidence="7" type="ORF">MAXJ12_23827</name>
</gene>